<name>A0ABT8DW61_9BURK</name>
<organism evidence="8 9">
    <name type="scientific">Roseateles violae</name>
    <dbReference type="NCBI Taxonomy" id="3058042"/>
    <lineage>
        <taxon>Bacteria</taxon>
        <taxon>Pseudomonadati</taxon>
        <taxon>Pseudomonadota</taxon>
        <taxon>Betaproteobacteria</taxon>
        <taxon>Burkholderiales</taxon>
        <taxon>Sphaerotilaceae</taxon>
        <taxon>Roseateles</taxon>
    </lineage>
</organism>
<feature type="domain" description="Major facilitator superfamily (MFS) profile" evidence="7">
    <location>
        <begin position="15"/>
        <end position="427"/>
    </location>
</feature>
<feature type="transmembrane region" description="Helical" evidence="6">
    <location>
        <begin position="398"/>
        <end position="419"/>
    </location>
</feature>
<evidence type="ECO:0000256" key="3">
    <source>
        <dbReference type="ARBA" id="ARBA00022692"/>
    </source>
</evidence>
<feature type="transmembrane region" description="Helical" evidence="6">
    <location>
        <begin position="323"/>
        <end position="347"/>
    </location>
</feature>
<comment type="caution">
    <text evidence="8">The sequence shown here is derived from an EMBL/GenBank/DDBJ whole genome shotgun (WGS) entry which is preliminary data.</text>
</comment>
<sequence length="432" mass="44758">MTGSKARLVESPAFYAILIFGAMTLNYLDRSILSVLIIPMKSELHLTDTDIGWLLGFGFALVYALLGIPLARLADRVGRPLVVGTGLVVWSAATVACGFAGAFMPLLLARIGVGVGEAAGTAPALALVGDQYPKARRPFILGVVNAGASLGTSVGLALGGLIAHHYGWRVAFFSAGLPGVLLGILIITTLKERRLSEGGVAANSASSAPARMPSILESAKFVLTQSSILMTLAGSVFIGFILMALIAWSPSYFARVHKIELSKIGYTLGIIKGVAGVGGALMGGWLASRLAKRDDRWQSLMPGMAALLLAPVFAIFLSASNAVVAFGALGVGMFLVSATLGPIYAVYQCTAPALLRSQVCALHVLVASLGLGAGPLIIGYLNETVYATRGQLALQSSLWVLVGAALIAAACLSLAALFIRADIARAELHDGK</sequence>
<evidence type="ECO:0000256" key="6">
    <source>
        <dbReference type="SAM" id="Phobius"/>
    </source>
</evidence>
<dbReference type="EMBL" id="JAUHHC010000005">
    <property type="protein sequence ID" value="MDN3922541.1"/>
    <property type="molecule type" value="Genomic_DNA"/>
</dbReference>
<feature type="transmembrane region" description="Helical" evidence="6">
    <location>
        <begin position="268"/>
        <end position="287"/>
    </location>
</feature>
<dbReference type="InterPro" id="IPR011701">
    <property type="entry name" value="MFS"/>
</dbReference>
<evidence type="ECO:0000259" key="7">
    <source>
        <dbReference type="PROSITE" id="PS50850"/>
    </source>
</evidence>
<dbReference type="Pfam" id="PF07690">
    <property type="entry name" value="MFS_1"/>
    <property type="match status" value="1"/>
</dbReference>
<dbReference type="InterPro" id="IPR020846">
    <property type="entry name" value="MFS_dom"/>
</dbReference>
<feature type="transmembrane region" description="Helical" evidence="6">
    <location>
        <begin position="359"/>
        <end position="378"/>
    </location>
</feature>
<evidence type="ECO:0000256" key="5">
    <source>
        <dbReference type="ARBA" id="ARBA00023136"/>
    </source>
</evidence>
<keyword evidence="4 6" id="KW-1133">Transmembrane helix</keyword>
<dbReference type="RefSeq" id="WP_290360840.1">
    <property type="nucleotide sequence ID" value="NZ_JAUHHC010000005.1"/>
</dbReference>
<comment type="subcellular location">
    <subcellularLocation>
        <location evidence="1">Membrane</location>
        <topology evidence="1">Multi-pass membrane protein</topology>
    </subcellularLocation>
</comment>
<evidence type="ECO:0000256" key="1">
    <source>
        <dbReference type="ARBA" id="ARBA00004141"/>
    </source>
</evidence>
<keyword evidence="5 6" id="KW-0472">Membrane</keyword>
<dbReference type="Gene3D" id="1.20.1250.20">
    <property type="entry name" value="MFS general substrate transporter like domains"/>
    <property type="match status" value="2"/>
</dbReference>
<dbReference type="Proteomes" id="UP001228044">
    <property type="component" value="Unassembled WGS sequence"/>
</dbReference>
<protein>
    <submittedName>
        <fullName evidence="8">MFS transporter</fullName>
    </submittedName>
</protein>
<feature type="transmembrane region" description="Helical" evidence="6">
    <location>
        <begin position="168"/>
        <end position="187"/>
    </location>
</feature>
<dbReference type="SUPFAM" id="SSF103473">
    <property type="entry name" value="MFS general substrate transporter"/>
    <property type="match status" value="1"/>
</dbReference>
<evidence type="ECO:0000313" key="8">
    <source>
        <dbReference type="EMBL" id="MDN3922541.1"/>
    </source>
</evidence>
<evidence type="ECO:0000313" key="9">
    <source>
        <dbReference type="Proteomes" id="UP001228044"/>
    </source>
</evidence>
<accession>A0ABT8DW61</accession>
<evidence type="ECO:0000256" key="2">
    <source>
        <dbReference type="ARBA" id="ARBA00022448"/>
    </source>
</evidence>
<reference evidence="8 9" key="1">
    <citation type="submission" date="2023-06" db="EMBL/GenBank/DDBJ databases">
        <title>Pelomonas sp. PFR6 16S ribosomal RNA gene Genome sequencing and assembly.</title>
        <authorList>
            <person name="Woo H."/>
        </authorList>
    </citation>
    <scope>NUCLEOTIDE SEQUENCE [LARGE SCALE GENOMIC DNA]</scope>
    <source>
        <strain evidence="8 9">PFR6</strain>
    </source>
</reference>
<dbReference type="InterPro" id="IPR044770">
    <property type="entry name" value="MFS_spinster-like"/>
</dbReference>
<gene>
    <name evidence="8" type="ORF">QWJ38_19800</name>
</gene>
<feature type="transmembrane region" description="Helical" evidence="6">
    <location>
        <begin position="12"/>
        <end position="39"/>
    </location>
</feature>
<dbReference type="PANTHER" id="PTHR23505">
    <property type="entry name" value="SPINSTER"/>
    <property type="match status" value="1"/>
</dbReference>
<feature type="transmembrane region" description="Helical" evidence="6">
    <location>
        <begin position="51"/>
        <end position="74"/>
    </location>
</feature>
<feature type="transmembrane region" description="Helical" evidence="6">
    <location>
        <begin position="139"/>
        <end position="162"/>
    </location>
</feature>
<keyword evidence="3 6" id="KW-0812">Transmembrane</keyword>
<proteinExistence type="predicted"/>
<keyword evidence="2" id="KW-0813">Transport</keyword>
<feature type="transmembrane region" description="Helical" evidence="6">
    <location>
        <begin position="107"/>
        <end position="127"/>
    </location>
</feature>
<dbReference type="PROSITE" id="PS50850">
    <property type="entry name" value="MFS"/>
    <property type="match status" value="1"/>
</dbReference>
<dbReference type="PANTHER" id="PTHR23505:SF79">
    <property type="entry name" value="PROTEIN SPINSTER"/>
    <property type="match status" value="1"/>
</dbReference>
<evidence type="ECO:0000256" key="4">
    <source>
        <dbReference type="ARBA" id="ARBA00022989"/>
    </source>
</evidence>
<feature type="transmembrane region" description="Helical" evidence="6">
    <location>
        <begin position="81"/>
        <end position="101"/>
    </location>
</feature>
<dbReference type="CDD" id="cd17328">
    <property type="entry name" value="MFS_spinster_like"/>
    <property type="match status" value="1"/>
</dbReference>
<keyword evidence="9" id="KW-1185">Reference proteome</keyword>
<feature type="transmembrane region" description="Helical" evidence="6">
    <location>
        <begin position="228"/>
        <end position="248"/>
    </location>
</feature>
<dbReference type="InterPro" id="IPR036259">
    <property type="entry name" value="MFS_trans_sf"/>
</dbReference>
<feature type="transmembrane region" description="Helical" evidence="6">
    <location>
        <begin position="299"/>
        <end position="317"/>
    </location>
</feature>